<gene>
    <name evidence="1" type="ORF">SDC9_154395</name>
</gene>
<proteinExistence type="predicted"/>
<name>A0A645F124_9ZZZZ</name>
<protein>
    <submittedName>
        <fullName evidence="1">Uncharacterized protein</fullName>
    </submittedName>
</protein>
<dbReference type="AlphaFoldDB" id="A0A645F124"/>
<evidence type="ECO:0000313" key="1">
    <source>
        <dbReference type="EMBL" id="MPN07129.1"/>
    </source>
</evidence>
<comment type="caution">
    <text evidence="1">The sequence shown here is derived from an EMBL/GenBank/DDBJ whole genome shotgun (WGS) entry which is preliminary data.</text>
</comment>
<dbReference type="EMBL" id="VSSQ01053091">
    <property type="protein sequence ID" value="MPN07129.1"/>
    <property type="molecule type" value="Genomic_DNA"/>
</dbReference>
<organism evidence="1">
    <name type="scientific">bioreactor metagenome</name>
    <dbReference type="NCBI Taxonomy" id="1076179"/>
    <lineage>
        <taxon>unclassified sequences</taxon>
        <taxon>metagenomes</taxon>
        <taxon>ecological metagenomes</taxon>
    </lineage>
</organism>
<accession>A0A645F124</accession>
<sequence length="70" mass="7933">MKSDAAYIRLDELHDNERGCERRVPAQIDFAARGEPAQVITVRRFHGEGSFGQVVFHGDVLHQPVGRELF</sequence>
<reference evidence="1" key="1">
    <citation type="submission" date="2019-08" db="EMBL/GenBank/DDBJ databases">
        <authorList>
            <person name="Kucharzyk K."/>
            <person name="Murdoch R.W."/>
            <person name="Higgins S."/>
            <person name="Loffler F."/>
        </authorList>
    </citation>
    <scope>NUCLEOTIDE SEQUENCE</scope>
</reference>